<evidence type="ECO:0000256" key="4">
    <source>
        <dbReference type="ARBA" id="ARBA00022741"/>
    </source>
</evidence>
<evidence type="ECO:0000256" key="1">
    <source>
        <dbReference type="ARBA" id="ARBA00008941"/>
    </source>
</evidence>
<keyword evidence="4" id="KW-0547">Nucleotide-binding</keyword>
<dbReference type="OrthoDB" id="5839at2759"/>
<protein>
    <recommendedName>
        <fullName evidence="2">1-phosphatidylinositol 4-kinase</fullName>
        <ecNumber evidence="2">2.7.1.67</ecNumber>
    </recommendedName>
</protein>
<dbReference type="InterPro" id="IPR044571">
    <property type="entry name" value="P4KG1-8"/>
</dbReference>
<keyword evidence="5" id="KW-0418">Kinase</keyword>
<dbReference type="PANTHER" id="PTHR45800">
    <property type="entry name" value="PHOSPHATIDYLINOSITOL 4-KINASE GAMMA"/>
    <property type="match status" value="1"/>
</dbReference>
<keyword evidence="6" id="KW-0067">ATP-binding</keyword>
<comment type="caution">
    <text evidence="7">The sequence shown here is derived from an EMBL/GenBank/DDBJ whole genome shotgun (WGS) entry which is preliminary data.</text>
</comment>
<comment type="similarity">
    <text evidence="1">Belongs to the PI3/PI4-kinase family. Type II PI4K subfamily.</text>
</comment>
<organism evidence="7 8">
    <name type="scientific">Vanilla planifolia</name>
    <name type="common">Vanilla</name>
    <dbReference type="NCBI Taxonomy" id="51239"/>
    <lineage>
        <taxon>Eukaryota</taxon>
        <taxon>Viridiplantae</taxon>
        <taxon>Streptophyta</taxon>
        <taxon>Embryophyta</taxon>
        <taxon>Tracheophyta</taxon>
        <taxon>Spermatophyta</taxon>
        <taxon>Magnoliopsida</taxon>
        <taxon>Liliopsida</taxon>
        <taxon>Asparagales</taxon>
        <taxon>Orchidaceae</taxon>
        <taxon>Vanilloideae</taxon>
        <taxon>Vanilleae</taxon>
        <taxon>Vanilla</taxon>
    </lineage>
</organism>
<dbReference type="Proteomes" id="UP000639772">
    <property type="component" value="Chromosome 11"/>
</dbReference>
<evidence type="ECO:0000256" key="3">
    <source>
        <dbReference type="ARBA" id="ARBA00022679"/>
    </source>
</evidence>
<accession>A0A835UIN1</accession>
<dbReference type="EC" id="2.7.1.67" evidence="2"/>
<keyword evidence="3" id="KW-0808">Transferase</keyword>
<name>A0A835UIN1_VANPL</name>
<evidence type="ECO:0000256" key="2">
    <source>
        <dbReference type="ARBA" id="ARBA00012169"/>
    </source>
</evidence>
<sequence length="103" mass="11564">MGAAKILDPVIFPVEEVHKIAVLDLRLANADRHSVTYYSAGKEKKVVGGPSLLKFYGWEPSLRSHELFANSFHHAEERGKQGLTPYEIGNILCRESIKKESKD</sequence>
<dbReference type="GO" id="GO:0004430">
    <property type="term" value="F:1-phosphatidylinositol 4-kinase activity"/>
    <property type="evidence" value="ECO:0007669"/>
    <property type="project" value="UniProtKB-EC"/>
</dbReference>
<dbReference type="PANTHER" id="PTHR45800:SF42">
    <property type="entry name" value="1-PHOSPHATIDYLINOSITOL 4-KINASE"/>
    <property type="match status" value="1"/>
</dbReference>
<dbReference type="EMBL" id="JADCNM010000011">
    <property type="protein sequence ID" value="KAG0462833.1"/>
    <property type="molecule type" value="Genomic_DNA"/>
</dbReference>
<evidence type="ECO:0000313" key="7">
    <source>
        <dbReference type="EMBL" id="KAG0462833.1"/>
    </source>
</evidence>
<evidence type="ECO:0000256" key="5">
    <source>
        <dbReference type="ARBA" id="ARBA00022777"/>
    </source>
</evidence>
<dbReference type="GO" id="GO:0005524">
    <property type="term" value="F:ATP binding"/>
    <property type="evidence" value="ECO:0007669"/>
    <property type="project" value="UniProtKB-KW"/>
</dbReference>
<evidence type="ECO:0000313" key="8">
    <source>
        <dbReference type="Proteomes" id="UP000639772"/>
    </source>
</evidence>
<reference evidence="7 8" key="1">
    <citation type="journal article" date="2020" name="Nat. Food">
        <title>A phased Vanilla planifolia genome enables genetic improvement of flavour and production.</title>
        <authorList>
            <person name="Hasing T."/>
            <person name="Tang H."/>
            <person name="Brym M."/>
            <person name="Khazi F."/>
            <person name="Huang T."/>
            <person name="Chambers A.H."/>
        </authorList>
    </citation>
    <scope>NUCLEOTIDE SEQUENCE [LARGE SCALE GENOMIC DNA]</scope>
    <source>
        <tissue evidence="7">Leaf</tissue>
    </source>
</reference>
<proteinExistence type="inferred from homology"/>
<gene>
    <name evidence="7" type="ORF">HPP92_021309</name>
</gene>
<dbReference type="AlphaFoldDB" id="A0A835UIN1"/>
<evidence type="ECO:0000256" key="6">
    <source>
        <dbReference type="ARBA" id="ARBA00022840"/>
    </source>
</evidence>